<accession>A0A0B7FKS7</accession>
<dbReference type="Proteomes" id="UP000059188">
    <property type="component" value="Unassembled WGS sequence"/>
</dbReference>
<evidence type="ECO:0000313" key="2">
    <source>
        <dbReference type="Proteomes" id="UP000059188"/>
    </source>
</evidence>
<name>A0A0B7FKS7_THACB</name>
<sequence>MIAFPLYTSRKTRCRYEAGLSHVLFLFEGIFHNRIVQAIPKYLRRSQYHTVGDINFYTAPLDFSTRGTSSGLWPMSYGLGPPTAYKYYGISERN</sequence>
<reference evidence="1 2" key="1">
    <citation type="submission" date="2014-11" db="EMBL/GenBank/DDBJ databases">
        <authorList>
            <person name="Wibberg Daniel"/>
        </authorList>
    </citation>
    <scope>NUCLEOTIDE SEQUENCE [LARGE SCALE GENOMIC DNA]</scope>
    <source>
        <strain evidence="1">Rhizoctonia solani AG1-IB 7/3/14</strain>
    </source>
</reference>
<dbReference type="EMBL" id="LN679102">
    <property type="protein sequence ID" value="CEL58285.1"/>
    <property type="molecule type" value="Genomic_DNA"/>
</dbReference>
<keyword evidence="2" id="KW-1185">Reference proteome</keyword>
<evidence type="ECO:0000313" key="1">
    <source>
        <dbReference type="EMBL" id="CEL58285.1"/>
    </source>
</evidence>
<gene>
    <name evidence="1" type="ORF">RSOLAG1IB_03031</name>
</gene>
<proteinExistence type="predicted"/>
<dbReference type="AlphaFoldDB" id="A0A0B7FKS7"/>
<organism evidence="1 2">
    <name type="scientific">Thanatephorus cucumeris (strain AG1-IB / isolate 7/3/14)</name>
    <name type="common">Lettuce bottom rot fungus</name>
    <name type="synonym">Rhizoctonia solani</name>
    <dbReference type="NCBI Taxonomy" id="1108050"/>
    <lineage>
        <taxon>Eukaryota</taxon>
        <taxon>Fungi</taxon>
        <taxon>Dikarya</taxon>
        <taxon>Basidiomycota</taxon>
        <taxon>Agaricomycotina</taxon>
        <taxon>Agaricomycetes</taxon>
        <taxon>Cantharellales</taxon>
        <taxon>Ceratobasidiaceae</taxon>
        <taxon>Rhizoctonia</taxon>
        <taxon>Rhizoctonia solani AG-1</taxon>
    </lineage>
</organism>
<protein>
    <submittedName>
        <fullName evidence="1">Uncharacterized protein</fullName>
    </submittedName>
</protein>